<dbReference type="AlphaFoldDB" id="A0A2U2ANM6"/>
<reference evidence="5 6" key="1">
    <citation type="journal article" date="2018" name="Genome Announc.">
        <title>Ignatzschineria cameli sp. nov., isolated from necrotic foot tissue of dromedaries (Camelus dromedarius) and associated maggots (Wohlfahrtia species) in Dubai.</title>
        <authorList>
            <person name="Tsang C.C."/>
            <person name="Tang J.Y."/>
            <person name="Fong J.Y."/>
            <person name="Kinne J."/>
            <person name="Lee H.H."/>
            <person name="Joseph M."/>
            <person name="Jose S."/>
            <person name="Schuster R.K."/>
            <person name="Tang Y."/>
            <person name="Sivakumar S."/>
            <person name="Chen J.H."/>
            <person name="Teng J.L."/>
            <person name="Lau S.K."/>
            <person name="Wernery U."/>
            <person name="Woo P.C."/>
        </authorList>
    </citation>
    <scope>NUCLEOTIDE SEQUENCE [LARGE SCALE GENOMIC DNA]</scope>
    <source>
        <strain evidence="5 6">KCTC 22643</strain>
    </source>
</reference>
<dbReference type="Proteomes" id="UP000244948">
    <property type="component" value="Unassembled WGS sequence"/>
</dbReference>
<evidence type="ECO:0000256" key="2">
    <source>
        <dbReference type="ARBA" id="ARBA00023125"/>
    </source>
</evidence>
<feature type="domain" description="HTH gntR-type" evidence="4">
    <location>
        <begin position="7"/>
        <end position="74"/>
    </location>
</feature>
<dbReference type="Pfam" id="PF00392">
    <property type="entry name" value="GntR"/>
    <property type="match status" value="1"/>
</dbReference>
<evidence type="ECO:0000256" key="1">
    <source>
        <dbReference type="ARBA" id="ARBA00023015"/>
    </source>
</evidence>
<name>A0A2U2ANM6_9GAMM</name>
<dbReference type="PANTHER" id="PTHR43537:SF5">
    <property type="entry name" value="UXU OPERON TRANSCRIPTIONAL REGULATOR"/>
    <property type="match status" value="1"/>
</dbReference>
<comment type="caution">
    <text evidence="5">The sequence shown here is derived from an EMBL/GenBank/DDBJ whole genome shotgun (WGS) entry which is preliminary data.</text>
</comment>
<dbReference type="SUPFAM" id="SSF48008">
    <property type="entry name" value="GntR ligand-binding domain-like"/>
    <property type="match status" value="1"/>
</dbReference>
<evidence type="ECO:0000256" key="3">
    <source>
        <dbReference type="ARBA" id="ARBA00023163"/>
    </source>
</evidence>
<organism evidence="5 6">
    <name type="scientific">Ignatzschineria indica</name>
    <dbReference type="NCBI Taxonomy" id="472583"/>
    <lineage>
        <taxon>Bacteria</taxon>
        <taxon>Pseudomonadati</taxon>
        <taxon>Pseudomonadota</taxon>
        <taxon>Gammaproteobacteria</taxon>
        <taxon>Cardiobacteriales</taxon>
        <taxon>Ignatzschineriaceae</taxon>
        <taxon>Ignatzschineria</taxon>
    </lineage>
</organism>
<dbReference type="InterPro" id="IPR008920">
    <property type="entry name" value="TF_FadR/GntR_C"/>
</dbReference>
<dbReference type="InterPro" id="IPR036388">
    <property type="entry name" value="WH-like_DNA-bd_sf"/>
</dbReference>
<evidence type="ECO:0000313" key="6">
    <source>
        <dbReference type="Proteomes" id="UP000244948"/>
    </source>
</evidence>
<dbReference type="Gene3D" id="1.10.10.10">
    <property type="entry name" value="Winged helix-like DNA-binding domain superfamily/Winged helix DNA-binding domain"/>
    <property type="match status" value="1"/>
</dbReference>
<evidence type="ECO:0000313" key="5">
    <source>
        <dbReference type="EMBL" id="PWD84813.1"/>
    </source>
</evidence>
<dbReference type="Pfam" id="PF07729">
    <property type="entry name" value="FCD"/>
    <property type="match status" value="1"/>
</dbReference>
<dbReference type="InterPro" id="IPR000524">
    <property type="entry name" value="Tscrpt_reg_HTH_GntR"/>
</dbReference>
<dbReference type="RefSeq" id="WP_109235942.1">
    <property type="nucleotide sequence ID" value="NZ_BMXZ01000001.1"/>
</dbReference>
<dbReference type="Gene3D" id="1.20.120.530">
    <property type="entry name" value="GntR ligand-binding domain-like"/>
    <property type="match status" value="1"/>
</dbReference>
<protein>
    <recommendedName>
        <fullName evidence="4">HTH gntR-type domain-containing protein</fullName>
    </recommendedName>
</protein>
<proteinExistence type="predicted"/>
<dbReference type="SMART" id="SM00895">
    <property type="entry name" value="FCD"/>
    <property type="match status" value="1"/>
</dbReference>
<sequence>MELKRAQTLPNTIKEVIIQDIIKGEIQPRDKILEEKYAKKTGASRASVREAIFILVSEGIATKVENKGTFLNSFTLEEHIDLYHLRFFLENKALEKVSRIADLAPLIEHLEELSAQMRSSLQAIIDKGEGSREEMAYIGLLNYEFHYALVQFSGSRVLIERYPSFFVSLAFIQNELYLHQRAEVYKPLIEHDALIDALRNRDFDQFSTILAEHHQDVLRLLERGAEKVFL</sequence>
<keyword evidence="3" id="KW-0804">Transcription</keyword>
<dbReference type="GO" id="GO:0003700">
    <property type="term" value="F:DNA-binding transcription factor activity"/>
    <property type="evidence" value="ECO:0007669"/>
    <property type="project" value="InterPro"/>
</dbReference>
<gene>
    <name evidence="5" type="ORF">DC082_04610</name>
</gene>
<dbReference type="InterPro" id="IPR011711">
    <property type="entry name" value="GntR_C"/>
</dbReference>
<dbReference type="PANTHER" id="PTHR43537">
    <property type="entry name" value="TRANSCRIPTIONAL REGULATOR, GNTR FAMILY"/>
    <property type="match status" value="1"/>
</dbReference>
<dbReference type="SUPFAM" id="SSF46785">
    <property type="entry name" value="Winged helix' DNA-binding domain"/>
    <property type="match status" value="1"/>
</dbReference>
<evidence type="ECO:0000259" key="4">
    <source>
        <dbReference type="PROSITE" id="PS50949"/>
    </source>
</evidence>
<dbReference type="GO" id="GO:0003677">
    <property type="term" value="F:DNA binding"/>
    <property type="evidence" value="ECO:0007669"/>
    <property type="project" value="UniProtKB-KW"/>
</dbReference>
<accession>A0A2U2ANM6</accession>
<keyword evidence="2" id="KW-0238">DNA-binding</keyword>
<dbReference type="EMBL" id="QEWR01000002">
    <property type="protein sequence ID" value="PWD84813.1"/>
    <property type="molecule type" value="Genomic_DNA"/>
</dbReference>
<keyword evidence="6" id="KW-1185">Reference proteome</keyword>
<dbReference type="InterPro" id="IPR036390">
    <property type="entry name" value="WH_DNA-bd_sf"/>
</dbReference>
<keyword evidence="1" id="KW-0805">Transcription regulation</keyword>
<dbReference type="PROSITE" id="PS50949">
    <property type="entry name" value="HTH_GNTR"/>
    <property type="match status" value="1"/>
</dbReference>
<dbReference type="SMART" id="SM00345">
    <property type="entry name" value="HTH_GNTR"/>
    <property type="match status" value="1"/>
</dbReference>